<proteinExistence type="predicted"/>
<protein>
    <submittedName>
        <fullName evidence="1">Uncharacterized protein</fullName>
    </submittedName>
</protein>
<gene>
    <name evidence="1" type="ORF">Pint_05730</name>
</gene>
<comment type="caution">
    <text evidence="1">The sequence shown here is derived from an EMBL/GenBank/DDBJ whole genome shotgun (WGS) entry which is preliminary data.</text>
</comment>
<organism evidence="1 2">
    <name type="scientific">Pistacia integerrima</name>
    <dbReference type="NCBI Taxonomy" id="434235"/>
    <lineage>
        <taxon>Eukaryota</taxon>
        <taxon>Viridiplantae</taxon>
        <taxon>Streptophyta</taxon>
        <taxon>Embryophyta</taxon>
        <taxon>Tracheophyta</taxon>
        <taxon>Spermatophyta</taxon>
        <taxon>Magnoliopsida</taxon>
        <taxon>eudicotyledons</taxon>
        <taxon>Gunneridae</taxon>
        <taxon>Pentapetalae</taxon>
        <taxon>rosids</taxon>
        <taxon>malvids</taxon>
        <taxon>Sapindales</taxon>
        <taxon>Anacardiaceae</taxon>
        <taxon>Pistacia</taxon>
    </lineage>
</organism>
<dbReference type="EMBL" id="CM047738">
    <property type="protein sequence ID" value="KAJ0044755.1"/>
    <property type="molecule type" value="Genomic_DNA"/>
</dbReference>
<accession>A0ACC0Z416</accession>
<sequence>MLVKTVLVSMAKQQVHSSYHFLLLMLICSCSIHLSEQLQPSQYQTLVKIQELLDYPPVLNSFYNSSDLCNIEPTPSLTLVCYEDNLTQLHIAGNNGMVPPLPQSSSSDSFFDTLGGLSSLKVISLVSLGLWGAIPGSIGQLSSLEILNLSSNYFNGPIPVQLSYLKNLQTLILDNNNCSGKVPGWISSLHALSVLSLKNNSLSGVLPTSLEGLETLRVLSLSGNNLSGEVPDLHNLRFLQVLDLADNHFGPDFPKLHNKLVTLVLKNNRFQFGLPAELSTYNHLQKLDISFNGFVGPFLPSILHLPSIVYLDIHGNKLTGMFFQSMSCNPELAYVDLSSNLLTGDLPSCLQVGNMSRLVLYSKNCLSNEEQMQHPSNFCHNEALAVTVLPHKEKNKTPHAKSVIASSMVGGTLGGIAVVGVVLLFVRKVYNKDSMKMPSTCRLIMENVSTVNAVKLLSDAKCISQTMKLGASLPVYRTFTLEELKEATDNFDASSLIKQSSHGQIYRGKLTDGTVVAIRRFKMRKRHSPQMYTHNIEMISKLRHSHLVSALGHCFESCVDDSSVSNIYLIFEFLPNRTLRSYISGQKLNWIQRIAAAIGVVKGVKFLHTGIVPGVFSNNLKITDVILDQYLHVKISSYNLPLLAENKRMFQGNSEVSYQGIKASPLARTKQDDKSDVYDMGVILLEIIVGRPITSQNEVVVARDLLQVSITIDKSARKGIVDPSVMNECSEESLKTMLELCVRCLGNEPRNRPSVEDILWNLQFAAQVHNQELV</sequence>
<dbReference type="Proteomes" id="UP001163603">
    <property type="component" value="Chromosome 3"/>
</dbReference>
<reference evidence="2" key="1">
    <citation type="journal article" date="2023" name="G3 (Bethesda)">
        <title>Genome assembly and association tests identify interacting loci associated with vigor, precocity, and sex in interspecific pistachio rootstocks.</title>
        <authorList>
            <person name="Palmer W."/>
            <person name="Jacygrad E."/>
            <person name="Sagayaradj S."/>
            <person name="Cavanaugh K."/>
            <person name="Han R."/>
            <person name="Bertier L."/>
            <person name="Beede B."/>
            <person name="Kafkas S."/>
            <person name="Golino D."/>
            <person name="Preece J."/>
            <person name="Michelmore R."/>
        </authorList>
    </citation>
    <scope>NUCLEOTIDE SEQUENCE [LARGE SCALE GENOMIC DNA]</scope>
</reference>
<evidence type="ECO:0000313" key="2">
    <source>
        <dbReference type="Proteomes" id="UP001163603"/>
    </source>
</evidence>
<keyword evidence="2" id="KW-1185">Reference proteome</keyword>
<evidence type="ECO:0000313" key="1">
    <source>
        <dbReference type="EMBL" id="KAJ0044755.1"/>
    </source>
</evidence>
<name>A0ACC0Z416_9ROSI</name>